<dbReference type="Proteomes" id="UP001141806">
    <property type="component" value="Unassembled WGS sequence"/>
</dbReference>
<evidence type="ECO:0000256" key="1">
    <source>
        <dbReference type="SAM" id="MobiDB-lite"/>
    </source>
</evidence>
<comment type="caution">
    <text evidence="2">The sequence shown here is derived from an EMBL/GenBank/DDBJ whole genome shotgun (WGS) entry which is preliminary data.</text>
</comment>
<dbReference type="EMBL" id="JAMYWD010000011">
    <property type="protein sequence ID" value="KAJ4955570.1"/>
    <property type="molecule type" value="Genomic_DNA"/>
</dbReference>
<sequence>MKNWNIKKKKRKDFHFLINETENRELERRGFESERVESRERGKKEKETNDGCLVLRRRRRRHDAVAEDSNDLRFEPPFASSSEGGDPAFSSVVYFSDLLQIGIFWTN</sequence>
<evidence type="ECO:0000313" key="3">
    <source>
        <dbReference type="Proteomes" id="UP001141806"/>
    </source>
</evidence>
<organism evidence="2 3">
    <name type="scientific">Protea cynaroides</name>
    <dbReference type="NCBI Taxonomy" id="273540"/>
    <lineage>
        <taxon>Eukaryota</taxon>
        <taxon>Viridiplantae</taxon>
        <taxon>Streptophyta</taxon>
        <taxon>Embryophyta</taxon>
        <taxon>Tracheophyta</taxon>
        <taxon>Spermatophyta</taxon>
        <taxon>Magnoliopsida</taxon>
        <taxon>Proteales</taxon>
        <taxon>Proteaceae</taxon>
        <taxon>Protea</taxon>
    </lineage>
</organism>
<feature type="region of interest" description="Disordered" evidence="1">
    <location>
        <begin position="27"/>
        <end position="50"/>
    </location>
</feature>
<accession>A0A9Q0H000</accession>
<protein>
    <submittedName>
        <fullName evidence="2">Uncharacterized protein</fullName>
    </submittedName>
</protein>
<gene>
    <name evidence="2" type="ORF">NE237_012353</name>
</gene>
<name>A0A9Q0H000_9MAGN</name>
<evidence type="ECO:0000313" key="2">
    <source>
        <dbReference type="EMBL" id="KAJ4955570.1"/>
    </source>
</evidence>
<feature type="compositionally biased region" description="Basic and acidic residues" evidence="1">
    <location>
        <begin position="27"/>
        <end position="49"/>
    </location>
</feature>
<proteinExistence type="predicted"/>
<reference evidence="2" key="1">
    <citation type="journal article" date="2023" name="Plant J.">
        <title>The genome of the king protea, Protea cynaroides.</title>
        <authorList>
            <person name="Chang J."/>
            <person name="Duong T.A."/>
            <person name="Schoeman C."/>
            <person name="Ma X."/>
            <person name="Roodt D."/>
            <person name="Barker N."/>
            <person name="Li Z."/>
            <person name="Van de Peer Y."/>
            <person name="Mizrachi E."/>
        </authorList>
    </citation>
    <scope>NUCLEOTIDE SEQUENCE</scope>
    <source>
        <tissue evidence="2">Young leaves</tissue>
    </source>
</reference>
<keyword evidence="3" id="KW-1185">Reference proteome</keyword>
<dbReference type="AlphaFoldDB" id="A0A9Q0H000"/>